<reference evidence="1 2" key="1">
    <citation type="submission" date="2014-10" db="EMBL/GenBank/DDBJ databases">
        <title>Pan-genome analysis of Brazilian lineage A amoebal mimiviruses.</title>
        <authorList>
            <person name="Assis F.L."/>
            <person name="Abrahao J.S."/>
            <person name="Kroon E.G."/>
            <person name="Dornas F.P."/>
            <person name="Andrade K.R."/>
            <person name="Borato P.V.M."/>
            <person name="Pilotto M.R."/>
            <person name="Benamar S."/>
            <person name="LaScola B."/>
            <person name="Colson P."/>
        </authorList>
    </citation>
    <scope>NUCLEOTIDE SEQUENCE [LARGE SCALE GENOMIC DNA]</scope>
    <source>
        <strain evidence="1 2">Oyster</strain>
    </source>
</reference>
<sequence length="44" mass="4330">MMIEIIYIISYLGTGLIGINDVGVAGVIVGGGLIGMCDGGTGCL</sequence>
<dbReference type="EMBL" id="KM982401">
    <property type="protein sequence ID" value="AKI79260.1"/>
    <property type="molecule type" value="Genomic_DNA"/>
</dbReference>
<organism evidence="1 2">
    <name type="scientific">Acanthamoeba polyphaga mimivirus</name>
    <name type="common">APMV</name>
    <dbReference type="NCBI Taxonomy" id="212035"/>
    <lineage>
        <taxon>Viruses</taxon>
        <taxon>Varidnaviria</taxon>
        <taxon>Bamfordvirae</taxon>
        <taxon>Nucleocytoviricota</taxon>
        <taxon>Megaviricetes</taxon>
        <taxon>Imitervirales</taxon>
        <taxon>Mimiviridae</taxon>
        <taxon>Megamimivirinae</taxon>
        <taxon>Mimivirus</taxon>
        <taxon>Mimivirus bradfordmassiliense</taxon>
    </lineage>
</organism>
<evidence type="ECO:0000313" key="2">
    <source>
        <dbReference type="Proteomes" id="UP000241474"/>
    </source>
</evidence>
<dbReference type="Proteomes" id="UP000241474">
    <property type="component" value="Segment"/>
</dbReference>
<organismHost>
    <name type="scientific">Acanthamoeba polyphaga</name>
    <name type="common">Amoeba</name>
    <dbReference type="NCBI Taxonomy" id="5757"/>
</organismHost>
<accession>A0A0G2Y0T1</accession>
<evidence type="ECO:0000313" key="1">
    <source>
        <dbReference type="EMBL" id="AKI79260.1"/>
    </source>
</evidence>
<protein>
    <submittedName>
        <fullName evidence="1">Putative membrane protein</fullName>
    </submittedName>
</protein>
<name>A0A0G2Y0T1_MIMIV</name>
<proteinExistence type="predicted"/>